<dbReference type="PANTHER" id="PTHR13844">
    <property type="entry name" value="SWI/SNF-RELATED MATRIX-ASSOCIATED ACTIN-DEPENDENT REGULATOR OF CHROMATIN SUBFAMILY D"/>
    <property type="match status" value="1"/>
</dbReference>
<protein>
    <recommendedName>
        <fullName evidence="2">DM2 domain-containing protein</fullName>
    </recommendedName>
</protein>
<gene>
    <name evidence="3" type="ORF">FisN_15Lh075</name>
</gene>
<dbReference type="InterPro" id="IPR036885">
    <property type="entry name" value="SWIB_MDM2_dom_sf"/>
</dbReference>
<sequence>MRDAIAMNDSPISEVWTAFTAQMKRMDDLESRIEARAVKTRRRISNLLEKTSPTRQSHLRLWISHQYAKADYLQGIPEHFKLQLEGVLLIGHLDHKSASQFDQETGYGGIPKDDLDRSKGGEKEEDQPIPAYMFTHFMESLVVELQTVFRPKNPVTAAIQQPKKKTSSRRSTGGDTTPKLTDPSQIDLRTCFLSEKQEMRWTRDMSDDSHAWCVKYRPPTPPDTDLEIHSVVAQIQMHPSSHADIVSTEGYNMNDRYTIRHPLLVNHMFPHHGTPEQDVDEEAIEKDGATSGTDSTPVTPKQQKRKGEDRTADGNPLPPLDNELHFPPPTLTMSQIIMAFYVYINDKNLMDPDNKSIVVADSVLQEVLGLERFPFSQLQTTLLQKQVIVKVTKPYPLKITYILLKKMGDGEEMLPWQFDMECAVPSLLGYRLRELLRRIKRRELEYTSSRTKARYLLAARRGLRSNAVEDNELRQMIEAAVTSDNLAVPEVWQALARGAPPNSEARRAAQIEAHLSYLLLELLPGQYRNALTSRQLVDECENLAEDAMEE</sequence>
<evidence type="ECO:0000313" key="3">
    <source>
        <dbReference type="EMBL" id="GAX23360.1"/>
    </source>
</evidence>
<dbReference type="AlphaFoldDB" id="A0A1Z5KAS3"/>
<feature type="region of interest" description="Disordered" evidence="1">
    <location>
        <begin position="287"/>
        <end position="325"/>
    </location>
</feature>
<dbReference type="InterPro" id="IPR003121">
    <property type="entry name" value="SWIB_MDM2_domain"/>
</dbReference>
<keyword evidence="4" id="KW-1185">Reference proteome</keyword>
<dbReference type="SUPFAM" id="SSF47592">
    <property type="entry name" value="SWIB/MDM2 domain"/>
    <property type="match status" value="1"/>
</dbReference>
<dbReference type="OrthoDB" id="10251073at2759"/>
<proteinExistence type="predicted"/>
<comment type="caution">
    <text evidence="3">The sequence shown here is derived from an EMBL/GenBank/DDBJ whole genome shotgun (WGS) entry which is preliminary data.</text>
</comment>
<feature type="region of interest" description="Disordered" evidence="1">
    <location>
        <begin position="100"/>
        <end position="125"/>
    </location>
</feature>
<dbReference type="InParanoid" id="A0A1Z5KAS3"/>
<feature type="compositionally biased region" description="Basic and acidic residues" evidence="1">
    <location>
        <begin position="111"/>
        <end position="122"/>
    </location>
</feature>
<organism evidence="3 4">
    <name type="scientific">Fistulifera solaris</name>
    <name type="common">Oleaginous diatom</name>
    <dbReference type="NCBI Taxonomy" id="1519565"/>
    <lineage>
        <taxon>Eukaryota</taxon>
        <taxon>Sar</taxon>
        <taxon>Stramenopiles</taxon>
        <taxon>Ochrophyta</taxon>
        <taxon>Bacillariophyta</taxon>
        <taxon>Bacillariophyceae</taxon>
        <taxon>Bacillariophycidae</taxon>
        <taxon>Naviculales</taxon>
        <taxon>Naviculaceae</taxon>
        <taxon>Fistulifera</taxon>
    </lineage>
</organism>
<accession>A0A1Z5KAS3</accession>
<dbReference type="Pfam" id="PF02201">
    <property type="entry name" value="SWIB"/>
    <property type="match status" value="1"/>
</dbReference>
<feature type="domain" description="DM2" evidence="2">
    <location>
        <begin position="309"/>
        <end position="393"/>
    </location>
</feature>
<dbReference type="EMBL" id="BDSP01000201">
    <property type="protein sequence ID" value="GAX23360.1"/>
    <property type="molecule type" value="Genomic_DNA"/>
</dbReference>
<dbReference type="PROSITE" id="PS51925">
    <property type="entry name" value="SWIB_MDM2"/>
    <property type="match status" value="1"/>
</dbReference>
<dbReference type="CDD" id="cd00855">
    <property type="entry name" value="SWIB-MDM2"/>
    <property type="match status" value="1"/>
</dbReference>
<dbReference type="Proteomes" id="UP000198406">
    <property type="component" value="Unassembled WGS sequence"/>
</dbReference>
<evidence type="ECO:0000256" key="1">
    <source>
        <dbReference type="SAM" id="MobiDB-lite"/>
    </source>
</evidence>
<feature type="compositionally biased region" description="Polar residues" evidence="1">
    <location>
        <begin position="290"/>
        <end position="301"/>
    </location>
</feature>
<evidence type="ECO:0000313" key="4">
    <source>
        <dbReference type="Proteomes" id="UP000198406"/>
    </source>
</evidence>
<dbReference type="Gene3D" id="1.10.245.10">
    <property type="entry name" value="SWIB/MDM2 domain"/>
    <property type="match status" value="1"/>
</dbReference>
<reference evidence="3 4" key="1">
    <citation type="journal article" date="2015" name="Plant Cell">
        <title>Oil accumulation by the oleaginous diatom Fistulifera solaris as revealed by the genome and transcriptome.</title>
        <authorList>
            <person name="Tanaka T."/>
            <person name="Maeda Y."/>
            <person name="Veluchamy A."/>
            <person name="Tanaka M."/>
            <person name="Abida H."/>
            <person name="Marechal E."/>
            <person name="Bowler C."/>
            <person name="Muto M."/>
            <person name="Sunaga Y."/>
            <person name="Tanaka M."/>
            <person name="Yoshino T."/>
            <person name="Taniguchi T."/>
            <person name="Fukuda Y."/>
            <person name="Nemoto M."/>
            <person name="Matsumoto M."/>
            <person name="Wong P.S."/>
            <person name="Aburatani S."/>
            <person name="Fujibuchi W."/>
        </authorList>
    </citation>
    <scope>NUCLEOTIDE SEQUENCE [LARGE SCALE GENOMIC DNA]</scope>
    <source>
        <strain evidence="3 4">JPCC DA0580</strain>
    </source>
</reference>
<feature type="region of interest" description="Disordered" evidence="1">
    <location>
        <begin position="154"/>
        <end position="183"/>
    </location>
</feature>
<evidence type="ECO:0000259" key="2">
    <source>
        <dbReference type="PROSITE" id="PS51925"/>
    </source>
</evidence>
<name>A0A1Z5KAS3_FISSO</name>